<dbReference type="Proteomes" id="UP000199371">
    <property type="component" value="Unassembled WGS sequence"/>
</dbReference>
<sequence>MHGYDACPYRSRKQKHIPVVMYKQKKARQAGQQQRGSTTLAVQHQINLILQPFLLAAYGLRVQLFARNHISQ</sequence>
<evidence type="ECO:0000313" key="2">
    <source>
        <dbReference type="Proteomes" id="UP000199371"/>
    </source>
</evidence>
<dbReference type="EMBL" id="FNXF01000001">
    <property type="protein sequence ID" value="SEH55881.1"/>
    <property type="molecule type" value="Genomic_DNA"/>
</dbReference>
<proteinExistence type="predicted"/>
<accession>A0A1H6J1X4</accession>
<organism evidence="1 2">
    <name type="scientific">Rheinheimera pacifica</name>
    <dbReference type="NCBI Taxonomy" id="173990"/>
    <lineage>
        <taxon>Bacteria</taxon>
        <taxon>Pseudomonadati</taxon>
        <taxon>Pseudomonadota</taxon>
        <taxon>Gammaproteobacteria</taxon>
        <taxon>Chromatiales</taxon>
        <taxon>Chromatiaceae</taxon>
        <taxon>Rheinheimera</taxon>
    </lineage>
</organism>
<reference evidence="2" key="1">
    <citation type="submission" date="2016-10" db="EMBL/GenBank/DDBJ databases">
        <authorList>
            <person name="Varghese N."/>
            <person name="Submissions S."/>
        </authorList>
    </citation>
    <scope>NUCLEOTIDE SEQUENCE [LARGE SCALE GENOMIC DNA]</scope>
    <source>
        <strain evidence="2">DSM 17616</strain>
    </source>
</reference>
<keyword evidence="2" id="KW-1185">Reference proteome</keyword>
<name>A0A1H6J1X4_9GAMM</name>
<protein>
    <submittedName>
        <fullName evidence="1">Uncharacterized protein</fullName>
    </submittedName>
</protein>
<dbReference type="AlphaFoldDB" id="A0A1H6J1X4"/>
<evidence type="ECO:0000313" key="1">
    <source>
        <dbReference type="EMBL" id="SEH55881.1"/>
    </source>
</evidence>
<gene>
    <name evidence="1" type="ORF">SAMN05660691_00126</name>
</gene>